<gene>
    <name evidence="2" type="primary">LOC108745118</name>
</gene>
<evidence type="ECO:0000313" key="2">
    <source>
        <dbReference type="RefSeq" id="XP_018336694.1"/>
    </source>
</evidence>
<dbReference type="RefSeq" id="XP_018336694.1">
    <property type="nucleotide sequence ID" value="XM_018481192.2"/>
</dbReference>
<keyword evidence="1" id="KW-1185">Reference proteome</keyword>
<accession>A0A1W4XL30</accession>
<organism evidence="1 2">
    <name type="scientific">Agrilus planipennis</name>
    <name type="common">Emerald ash borer</name>
    <name type="synonym">Agrilus marcopoli</name>
    <dbReference type="NCBI Taxonomy" id="224129"/>
    <lineage>
        <taxon>Eukaryota</taxon>
        <taxon>Metazoa</taxon>
        <taxon>Ecdysozoa</taxon>
        <taxon>Arthropoda</taxon>
        <taxon>Hexapoda</taxon>
        <taxon>Insecta</taxon>
        <taxon>Pterygota</taxon>
        <taxon>Neoptera</taxon>
        <taxon>Endopterygota</taxon>
        <taxon>Coleoptera</taxon>
        <taxon>Polyphaga</taxon>
        <taxon>Elateriformia</taxon>
        <taxon>Buprestoidea</taxon>
        <taxon>Buprestidae</taxon>
        <taxon>Agrilinae</taxon>
        <taxon>Agrilus</taxon>
    </lineage>
</organism>
<dbReference type="GeneID" id="108745118"/>
<name>A0A1W4XL30_AGRPL</name>
<evidence type="ECO:0000313" key="1">
    <source>
        <dbReference type="Proteomes" id="UP000192223"/>
    </source>
</evidence>
<dbReference type="KEGG" id="apln:108745118"/>
<dbReference type="InParanoid" id="A0A1W4XL30"/>
<proteinExistence type="predicted"/>
<dbReference type="Proteomes" id="UP000192223">
    <property type="component" value="Unplaced"/>
</dbReference>
<dbReference type="AlphaFoldDB" id="A0A1W4XL30"/>
<reference evidence="2" key="1">
    <citation type="submission" date="2025-08" db="UniProtKB">
        <authorList>
            <consortium name="RefSeq"/>
        </authorList>
    </citation>
    <scope>IDENTIFICATION</scope>
    <source>
        <tissue evidence="2">Entire body</tissue>
    </source>
</reference>
<sequence>MWFQVILYILDRNIYSKNNHYDVGIIDDFGPNTNGMSVLEKGLFLQMVFSTTEEILTVNTRSLHGTLRENGKKRTSIKMKSNIASINFFQGTSRRHRNHWLRVN</sequence>
<protein>
    <submittedName>
        <fullName evidence="2">Uncharacterized protein LOC108745118 isoform X1</fullName>
    </submittedName>
</protein>